<feature type="transmembrane region" description="Helical" evidence="2">
    <location>
        <begin position="144"/>
        <end position="171"/>
    </location>
</feature>
<name>A0A0H5R5U7_9EUKA</name>
<dbReference type="AlphaFoldDB" id="A0A0H5R5U7"/>
<keyword evidence="2" id="KW-0472">Membrane</keyword>
<dbReference type="EMBL" id="HACM01009056">
    <property type="protein sequence ID" value="CRZ09498.1"/>
    <property type="molecule type" value="Transcribed_RNA"/>
</dbReference>
<feature type="non-terminal residue" evidence="3">
    <location>
        <position position="1"/>
    </location>
</feature>
<keyword evidence="2" id="KW-1133">Transmembrane helix</keyword>
<protein>
    <submittedName>
        <fullName evidence="3">Uncharacterized protein</fullName>
    </submittedName>
</protein>
<feature type="transmembrane region" description="Helical" evidence="2">
    <location>
        <begin position="67"/>
        <end position="90"/>
    </location>
</feature>
<feature type="region of interest" description="Disordered" evidence="1">
    <location>
        <begin position="188"/>
        <end position="237"/>
    </location>
</feature>
<evidence type="ECO:0000256" key="2">
    <source>
        <dbReference type="SAM" id="Phobius"/>
    </source>
</evidence>
<organism evidence="3">
    <name type="scientific">Spongospora subterranea</name>
    <dbReference type="NCBI Taxonomy" id="70186"/>
    <lineage>
        <taxon>Eukaryota</taxon>
        <taxon>Sar</taxon>
        <taxon>Rhizaria</taxon>
        <taxon>Endomyxa</taxon>
        <taxon>Phytomyxea</taxon>
        <taxon>Plasmodiophorida</taxon>
        <taxon>Plasmodiophoridae</taxon>
        <taxon>Spongospora</taxon>
    </lineage>
</organism>
<evidence type="ECO:0000256" key="1">
    <source>
        <dbReference type="SAM" id="MobiDB-lite"/>
    </source>
</evidence>
<reference evidence="3" key="1">
    <citation type="submission" date="2015-04" db="EMBL/GenBank/DDBJ databases">
        <title>The genome sequence of the plant pathogenic Rhizarian Plasmodiophora brassicae reveals insights in its biotrophic life cycle and the origin of chitin synthesis.</title>
        <authorList>
            <person name="Schwelm A."/>
            <person name="Fogelqvist J."/>
            <person name="Knaust A."/>
            <person name="Julke S."/>
            <person name="Lilja T."/>
            <person name="Dhandapani V."/>
            <person name="Bonilla-Rosso G."/>
            <person name="Karlsson M."/>
            <person name="Shevchenko A."/>
            <person name="Choi S.R."/>
            <person name="Kim H.G."/>
            <person name="Park J.Y."/>
            <person name="Lim Y.P."/>
            <person name="Ludwig-Muller J."/>
            <person name="Dixelius C."/>
        </authorList>
    </citation>
    <scope>NUCLEOTIDE SEQUENCE</scope>
    <source>
        <tissue evidence="3">Potato root galls</tissue>
    </source>
</reference>
<sequence>TRSLIISLNLQRASGPSGLLFRHSCPAPSLHRPEALAMCLFPMGGGAPQLLISPSPKALELASRFKIILLIHALLLIPMVVAGNAIYNIINLVGVGLGYWAIRNPDGYDVQKIPCYAILSAFNCYLNLSDIIRASLFISKSPNWYMTTLVVVGPFAVIIGVVGVIVSNALYNELRELLNRDGLGSVFGGPPQAPAPQQQSFPPPGDASYHPSGRPSGAAPSGFKAFSGQGHKLNGKK</sequence>
<accession>A0A0H5R5U7</accession>
<evidence type="ECO:0000313" key="3">
    <source>
        <dbReference type="EMBL" id="CRZ09498.1"/>
    </source>
</evidence>
<proteinExistence type="predicted"/>
<keyword evidence="2" id="KW-0812">Transmembrane</keyword>